<feature type="transmembrane region" description="Helical" evidence="7">
    <location>
        <begin position="345"/>
        <end position="367"/>
    </location>
</feature>
<dbReference type="InterPro" id="IPR002259">
    <property type="entry name" value="Eqnu_transpt"/>
</dbReference>
<dbReference type="Pfam" id="PF01733">
    <property type="entry name" value="Nucleoside_tran"/>
    <property type="match status" value="1"/>
</dbReference>
<feature type="transmembrane region" description="Helical" evidence="7">
    <location>
        <begin position="254"/>
        <end position="276"/>
    </location>
</feature>
<evidence type="ECO:0000256" key="4">
    <source>
        <dbReference type="ARBA" id="ARBA00022692"/>
    </source>
</evidence>
<feature type="transmembrane region" description="Helical" evidence="7">
    <location>
        <begin position="126"/>
        <end position="147"/>
    </location>
</feature>
<feature type="transmembrane region" description="Helical" evidence="7">
    <location>
        <begin position="159"/>
        <end position="179"/>
    </location>
</feature>
<protein>
    <submittedName>
        <fullName evidence="8">Uncharacterized protein</fullName>
    </submittedName>
</protein>
<feature type="transmembrane region" description="Helical" evidence="7">
    <location>
        <begin position="374"/>
        <end position="395"/>
    </location>
</feature>
<keyword evidence="9" id="KW-1185">Reference proteome</keyword>
<dbReference type="GO" id="GO:0005337">
    <property type="term" value="F:nucleoside transmembrane transporter activity"/>
    <property type="evidence" value="ECO:0007669"/>
    <property type="project" value="InterPro"/>
</dbReference>
<dbReference type="InterPro" id="IPR036259">
    <property type="entry name" value="MFS_trans_sf"/>
</dbReference>
<evidence type="ECO:0000256" key="6">
    <source>
        <dbReference type="ARBA" id="ARBA00023136"/>
    </source>
</evidence>
<keyword evidence="6 7" id="KW-0472">Membrane</keyword>
<evidence type="ECO:0000256" key="7">
    <source>
        <dbReference type="SAM" id="Phobius"/>
    </source>
</evidence>
<evidence type="ECO:0000313" key="9">
    <source>
        <dbReference type="Proteomes" id="UP001152799"/>
    </source>
</evidence>
<comment type="subcellular location">
    <subcellularLocation>
        <location evidence="1">Membrane</location>
        <topology evidence="1">Multi-pass membrane protein</topology>
    </subcellularLocation>
</comment>
<sequence>MDLDHEHCVPYPIPDSDYLAGARRSIQENIKTRFLRISVKSLQNDKEFEASHEKSFGLDNPHKYIKDPNAPPDKGKFVLVTIFLFGLVHVLPFAFFMTANEYWMYKFRNVSSESTDANDRTTMQKYFSSLTFLIITTPGLVCTFLAALVGHKIKPETRIFSVLSIHSAIFIFQSIFANINTDEWQGIFFGISLGSALIMSCALSFGSSGSMGLISKLPPNYMKAQLLGEGVAHVFSAALRLLTIFISPSATGSALLYFITGSCLMIGMTIVLFCATKTEFFRYHTRSAKDDTKQQMKNYGDIKDVTMKIWPLLFPTLIDLLIPVGSITALVVSEYYGTDSVWGNTYFVTVCTFLIPALCSLLGRAIFNGFDLDLPVLVIYLLSILRAGTIGILFFFTNAKPRHHLPVLLTHDWEYALLIGLKFFSDGFLMNLTSIKIMKAVPPDRIELAMMISMFCFGGYATLTSPLGVAAVSVL</sequence>
<dbReference type="Proteomes" id="UP001152799">
    <property type="component" value="Chromosome 2"/>
</dbReference>
<dbReference type="OrthoDB" id="46396at2759"/>
<proteinExistence type="inferred from homology"/>
<dbReference type="SUPFAM" id="SSF103473">
    <property type="entry name" value="MFS general substrate transporter"/>
    <property type="match status" value="1"/>
</dbReference>
<dbReference type="PANTHER" id="PTHR10332:SF88">
    <property type="entry name" value="EQUILIBRATIVE NUCLEOSIDE TRANSPORTER 1, ISOFORM A"/>
    <property type="match status" value="1"/>
</dbReference>
<feature type="transmembrane region" description="Helical" evidence="7">
    <location>
        <begin position="77"/>
        <end position="99"/>
    </location>
</feature>
<dbReference type="AlphaFoldDB" id="A0A9N9QMB6"/>
<dbReference type="EMBL" id="OU892278">
    <property type="protein sequence ID" value="CAG9765014.1"/>
    <property type="molecule type" value="Genomic_DNA"/>
</dbReference>
<dbReference type="GO" id="GO:0005886">
    <property type="term" value="C:plasma membrane"/>
    <property type="evidence" value="ECO:0007669"/>
    <property type="project" value="TreeGrafter"/>
</dbReference>
<feature type="transmembrane region" description="Helical" evidence="7">
    <location>
        <begin position="415"/>
        <end position="434"/>
    </location>
</feature>
<keyword evidence="4 7" id="KW-0812">Transmembrane</keyword>
<evidence type="ECO:0000313" key="8">
    <source>
        <dbReference type="EMBL" id="CAG9765014.1"/>
    </source>
</evidence>
<feature type="transmembrane region" description="Helical" evidence="7">
    <location>
        <begin position="446"/>
        <end position="472"/>
    </location>
</feature>
<dbReference type="PANTHER" id="PTHR10332">
    <property type="entry name" value="EQUILIBRATIVE NUCLEOSIDE TRANSPORTER"/>
    <property type="match status" value="1"/>
</dbReference>
<evidence type="ECO:0000256" key="1">
    <source>
        <dbReference type="ARBA" id="ARBA00004141"/>
    </source>
</evidence>
<name>A0A9N9QMB6_9CUCU</name>
<evidence type="ECO:0000256" key="2">
    <source>
        <dbReference type="ARBA" id="ARBA00007965"/>
    </source>
</evidence>
<accession>A0A9N9QMB6</accession>
<gene>
    <name evidence="8" type="ORF">CEUTPL_LOCUS5635</name>
</gene>
<comment type="similarity">
    <text evidence="2">Belongs to the SLC29A/ENT transporter (TC 2.A.57) family.</text>
</comment>
<reference evidence="8" key="1">
    <citation type="submission" date="2022-01" db="EMBL/GenBank/DDBJ databases">
        <authorList>
            <person name="King R."/>
        </authorList>
    </citation>
    <scope>NUCLEOTIDE SEQUENCE</scope>
</reference>
<evidence type="ECO:0000256" key="3">
    <source>
        <dbReference type="ARBA" id="ARBA00022448"/>
    </source>
</evidence>
<evidence type="ECO:0000256" key="5">
    <source>
        <dbReference type="ARBA" id="ARBA00022989"/>
    </source>
</evidence>
<feature type="transmembrane region" description="Helical" evidence="7">
    <location>
        <begin position="312"/>
        <end position="333"/>
    </location>
</feature>
<organism evidence="8 9">
    <name type="scientific">Ceutorhynchus assimilis</name>
    <name type="common">cabbage seed weevil</name>
    <dbReference type="NCBI Taxonomy" id="467358"/>
    <lineage>
        <taxon>Eukaryota</taxon>
        <taxon>Metazoa</taxon>
        <taxon>Ecdysozoa</taxon>
        <taxon>Arthropoda</taxon>
        <taxon>Hexapoda</taxon>
        <taxon>Insecta</taxon>
        <taxon>Pterygota</taxon>
        <taxon>Neoptera</taxon>
        <taxon>Endopterygota</taxon>
        <taxon>Coleoptera</taxon>
        <taxon>Polyphaga</taxon>
        <taxon>Cucujiformia</taxon>
        <taxon>Curculionidae</taxon>
        <taxon>Ceutorhynchinae</taxon>
        <taxon>Ceutorhynchus</taxon>
    </lineage>
</organism>
<feature type="transmembrane region" description="Helical" evidence="7">
    <location>
        <begin position="185"/>
        <end position="205"/>
    </location>
</feature>
<keyword evidence="5 7" id="KW-1133">Transmembrane helix</keyword>
<keyword evidence="3" id="KW-0813">Transport</keyword>